<dbReference type="GeneID" id="100377266"/>
<dbReference type="Gene3D" id="1.25.40.70">
    <property type="entry name" value="Phosphatidylinositol 3-kinase, accessory domain (PIK)"/>
    <property type="match status" value="1"/>
</dbReference>
<dbReference type="InterPro" id="IPR016024">
    <property type="entry name" value="ARM-type_fold"/>
</dbReference>
<dbReference type="InterPro" id="IPR001263">
    <property type="entry name" value="PI3K_accessory_dom"/>
</dbReference>
<evidence type="ECO:0000256" key="1">
    <source>
        <dbReference type="ARBA" id="ARBA00022679"/>
    </source>
</evidence>
<dbReference type="Pfam" id="PF02192">
    <property type="entry name" value="PI3K_p85B"/>
    <property type="match status" value="1"/>
</dbReference>
<organism evidence="10 11">
    <name type="scientific">Saccoglossus kowalevskii</name>
    <name type="common">Acorn worm</name>
    <dbReference type="NCBI Taxonomy" id="10224"/>
    <lineage>
        <taxon>Eukaryota</taxon>
        <taxon>Metazoa</taxon>
        <taxon>Hemichordata</taxon>
        <taxon>Enteropneusta</taxon>
        <taxon>Harrimaniidae</taxon>
        <taxon>Saccoglossus</taxon>
    </lineage>
</organism>
<dbReference type="PROSITE" id="PS51546">
    <property type="entry name" value="PI3K_RBD"/>
    <property type="match status" value="1"/>
</dbReference>
<dbReference type="InterPro" id="IPR000341">
    <property type="entry name" value="PI3K_Ras-bd_dom"/>
</dbReference>
<dbReference type="PROSITE" id="PS00916">
    <property type="entry name" value="PI3_4_KINASE_2"/>
    <property type="match status" value="1"/>
</dbReference>
<dbReference type="PANTHER" id="PTHR10048:SF118">
    <property type="entry name" value="PI-3 KINASE"/>
    <property type="match status" value="1"/>
</dbReference>
<protein>
    <submittedName>
        <fullName evidence="11">LOW QUALITY PROTEIN: phosphatidylinositol 4,5-bisphosphate 3-kinase catalytic subunit beta isoform-like</fullName>
    </submittedName>
</protein>
<dbReference type="InterPro" id="IPR018936">
    <property type="entry name" value="PI3/4_kinase_CS"/>
</dbReference>
<dbReference type="PROSITE" id="PS51544">
    <property type="entry name" value="PI3K_ABD"/>
    <property type="match status" value="1"/>
</dbReference>
<evidence type="ECO:0000256" key="2">
    <source>
        <dbReference type="ARBA" id="ARBA00022741"/>
    </source>
</evidence>
<evidence type="ECO:0000259" key="8">
    <source>
        <dbReference type="PROSITE" id="PS51545"/>
    </source>
</evidence>
<evidence type="ECO:0000259" key="7">
    <source>
        <dbReference type="PROSITE" id="PS51544"/>
    </source>
</evidence>
<dbReference type="InterPro" id="IPR015433">
    <property type="entry name" value="PI3/4_kinase"/>
</dbReference>
<dbReference type="SUPFAM" id="SSF56112">
    <property type="entry name" value="Protein kinase-like (PK-like)"/>
    <property type="match status" value="1"/>
</dbReference>
<dbReference type="SUPFAM" id="SSF48371">
    <property type="entry name" value="ARM repeat"/>
    <property type="match status" value="1"/>
</dbReference>
<dbReference type="Pfam" id="PF00454">
    <property type="entry name" value="PI3_PI4_kinase"/>
    <property type="match status" value="1"/>
</dbReference>
<name>A0ABM0M5E7_SACKO</name>
<dbReference type="PROSITE" id="PS51545">
    <property type="entry name" value="PIK_HELICAL"/>
    <property type="match status" value="1"/>
</dbReference>
<gene>
    <name evidence="11" type="primary">LOC100377266</name>
</gene>
<dbReference type="SMART" id="SM00146">
    <property type="entry name" value="PI3Kc"/>
    <property type="match status" value="1"/>
</dbReference>
<dbReference type="Pfam" id="PF00613">
    <property type="entry name" value="PI3Ka"/>
    <property type="match status" value="1"/>
</dbReference>
<feature type="domain" description="PI3K/PI4K catalytic" evidence="6">
    <location>
        <begin position="550"/>
        <end position="832"/>
    </location>
</feature>
<evidence type="ECO:0000256" key="5">
    <source>
        <dbReference type="PROSITE-ProRule" id="PRU00877"/>
    </source>
</evidence>
<dbReference type="Proteomes" id="UP000694865">
    <property type="component" value="Unplaced"/>
</dbReference>
<evidence type="ECO:0000313" key="10">
    <source>
        <dbReference type="Proteomes" id="UP000694865"/>
    </source>
</evidence>
<keyword evidence="3" id="KW-0418">Kinase</keyword>
<feature type="domain" description="PI3K-RBD" evidence="9">
    <location>
        <begin position="189"/>
        <end position="281"/>
    </location>
</feature>
<sequence length="848" mass="98101">MPPGASYTFDIWTQESLQSRVMVDCLLPTGVLVQLECEKDATLDQIKKDLWREAKTYPLFSRLADMRSYVFMCINQTAELEELVDEKRRLCDVKPFRPVLKLANKEGNRKEQILNSQISVLIGKGLHEFETMKNQEVNDFRDNMRRFAENLAIERSTKTWEERAMYIYPPELEPSIELPEHIHKAFNDNTSNVVNVKFDETGVRHSKFQITCTMYPMVLVKLALRKKKIMFKLEMEEDPQDYVLKVCGKAEYLLGDSPLSQYKSIRRTIAKKGAHPELLLVHRKTLGVEDYFAHVIVPNSRPAPPPVPPKRTQLLWNVQEKLRLKIISAFNPDTFKKLEAIVDRDPLVPLDDQDTTLVWKYRIDCRNLLPHSLPKVLKCVDWKNSKEVAQMQALLQIWPKLQPDQALELLDYQYADNSVRSFAVGCLADFSDDELVQYPLQLVQALKYESYLDCDLARFLLKKAIENQTIGHYLFWHLRDAASNTDFTVESLQKLKSVNEMVKSCGAKGKEVLDKTKDRMLGCLKQNSYTDALSNLPCPLTPSFKLRQLKLPKCKFMKSKMRPLWLVFENEDQIGRDIYVIFKHGDDLRQDMLTLQMFQIMDNIWQAEGLDLRMVPYRALSTGDKVGLIEVVTEAETIAKIQKTRGSSPTAAFNKEAIFQWLKQHNQTPESLDKAVEEFTLSCAGYCVATYVLGIGDRHNDNIMVKKTGQLFHIDFGHILGNFKSKFGIQRERVPFVLTHDFVHVITRGKNTGSSEEFDNFRSKCEQAYLMFRRKGNLFINLFAMMLSTGLPELTRLTDIDYLRETLQFQLTEEEALKHFRGKFDDALKNSWKTSLNWAAHLFAHAKD</sequence>
<dbReference type="Gene3D" id="3.10.20.770">
    <property type="match status" value="1"/>
</dbReference>
<proteinExistence type="inferred from homology"/>
<keyword evidence="1" id="KW-0808">Transferase</keyword>
<keyword evidence="2" id="KW-0547">Nucleotide-binding</keyword>
<dbReference type="InterPro" id="IPR029071">
    <property type="entry name" value="Ubiquitin-like_domsf"/>
</dbReference>
<dbReference type="SMART" id="SM00145">
    <property type="entry name" value="PI3Ka"/>
    <property type="match status" value="1"/>
</dbReference>
<dbReference type="InterPro" id="IPR000403">
    <property type="entry name" value="PI3/4_kinase_cat_dom"/>
</dbReference>
<dbReference type="PANTHER" id="PTHR10048">
    <property type="entry name" value="PHOSPHATIDYLINOSITOL KINASE"/>
    <property type="match status" value="1"/>
</dbReference>
<dbReference type="InterPro" id="IPR003113">
    <property type="entry name" value="PI3K_ABD"/>
</dbReference>
<dbReference type="Pfam" id="PF00794">
    <property type="entry name" value="PI3K_rbd"/>
    <property type="match status" value="1"/>
</dbReference>
<keyword evidence="4" id="KW-0067">ATP-binding</keyword>
<feature type="domain" description="PI3K-ABD" evidence="7">
    <location>
        <begin position="17"/>
        <end position="106"/>
    </location>
</feature>
<dbReference type="CDD" id="cd05165">
    <property type="entry name" value="PI3Kc_I"/>
    <property type="match status" value="1"/>
</dbReference>
<comment type="similarity">
    <text evidence="5">Belongs to the PI3/PI4-kinase family.</text>
</comment>
<keyword evidence="10" id="KW-1185">Reference proteome</keyword>
<evidence type="ECO:0000259" key="6">
    <source>
        <dbReference type="PROSITE" id="PS50290"/>
    </source>
</evidence>
<reference evidence="11" key="1">
    <citation type="submission" date="2025-08" db="UniProtKB">
        <authorList>
            <consortium name="RefSeq"/>
        </authorList>
    </citation>
    <scope>IDENTIFICATION</scope>
    <source>
        <tissue evidence="11">Testes</tissue>
    </source>
</reference>
<feature type="domain" description="PIK helical" evidence="8">
    <location>
        <begin position="324"/>
        <end position="501"/>
    </location>
</feature>
<accession>A0ABM0M5E7</accession>
<dbReference type="RefSeq" id="XP_006815238.1">
    <property type="nucleotide sequence ID" value="XM_006815175.1"/>
</dbReference>
<dbReference type="InterPro" id="IPR042236">
    <property type="entry name" value="PI3K_accessory_sf"/>
</dbReference>
<dbReference type="SUPFAM" id="SSF54236">
    <property type="entry name" value="Ubiquitin-like"/>
    <property type="match status" value="1"/>
</dbReference>
<evidence type="ECO:0000256" key="4">
    <source>
        <dbReference type="ARBA" id="ARBA00022840"/>
    </source>
</evidence>
<evidence type="ECO:0000313" key="11">
    <source>
        <dbReference type="RefSeq" id="XP_006815238.1"/>
    </source>
</evidence>
<dbReference type="PROSITE" id="PS00915">
    <property type="entry name" value="PI3_4_KINASE_1"/>
    <property type="match status" value="1"/>
</dbReference>
<dbReference type="Gene3D" id="1.10.1070.11">
    <property type="entry name" value="Phosphatidylinositol 3-/4-kinase, catalytic domain"/>
    <property type="match status" value="1"/>
</dbReference>
<dbReference type="SMART" id="SM00144">
    <property type="entry name" value="PI3K_rbd"/>
    <property type="match status" value="1"/>
</dbReference>
<evidence type="ECO:0000259" key="9">
    <source>
        <dbReference type="PROSITE" id="PS51546"/>
    </source>
</evidence>
<evidence type="ECO:0000256" key="3">
    <source>
        <dbReference type="ARBA" id="ARBA00022777"/>
    </source>
</evidence>
<dbReference type="SMART" id="SM00143">
    <property type="entry name" value="PI3K_p85B"/>
    <property type="match status" value="1"/>
</dbReference>
<dbReference type="InterPro" id="IPR036940">
    <property type="entry name" value="PI3/4_kinase_cat_sf"/>
</dbReference>
<dbReference type="PROSITE" id="PS50290">
    <property type="entry name" value="PI3_4_KINASE_3"/>
    <property type="match status" value="1"/>
</dbReference>
<dbReference type="InterPro" id="IPR011009">
    <property type="entry name" value="Kinase-like_dom_sf"/>
</dbReference>